<keyword evidence="2" id="KW-1185">Reference proteome</keyword>
<accession>A0A2I0JCA9</accession>
<proteinExistence type="predicted"/>
<comment type="caution">
    <text evidence="1">The sequence shown here is derived from an EMBL/GenBank/DDBJ whole genome shotgun (WGS) entry which is preliminary data.</text>
</comment>
<protein>
    <submittedName>
        <fullName evidence="1">Uncharacterized protein</fullName>
    </submittedName>
</protein>
<dbReference type="Proteomes" id="UP000233551">
    <property type="component" value="Unassembled WGS sequence"/>
</dbReference>
<dbReference type="InterPro" id="IPR021109">
    <property type="entry name" value="Peptidase_aspartic_dom_sf"/>
</dbReference>
<dbReference type="EMBL" id="PGOL01001825">
    <property type="protein sequence ID" value="PKI53867.1"/>
    <property type="molecule type" value="Genomic_DNA"/>
</dbReference>
<organism evidence="1 2">
    <name type="scientific">Punica granatum</name>
    <name type="common">Pomegranate</name>
    <dbReference type="NCBI Taxonomy" id="22663"/>
    <lineage>
        <taxon>Eukaryota</taxon>
        <taxon>Viridiplantae</taxon>
        <taxon>Streptophyta</taxon>
        <taxon>Embryophyta</taxon>
        <taxon>Tracheophyta</taxon>
        <taxon>Spermatophyta</taxon>
        <taxon>Magnoliopsida</taxon>
        <taxon>eudicotyledons</taxon>
        <taxon>Gunneridae</taxon>
        <taxon>Pentapetalae</taxon>
        <taxon>rosids</taxon>
        <taxon>malvids</taxon>
        <taxon>Myrtales</taxon>
        <taxon>Lythraceae</taxon>
        <taxon>Punica</taxon>
    </lineage>
</organism>
<dbReference type="SUPFAM" id="SSF50630">
    <property type="entry name" value="Acid proteases"/>
    <property type="match status" value="1"/>
</dbReference>
<sequence length="76" mass="8456">MPPSAFSHCLSATGGGTLAFGVVVEPEMMYTPLIPSKTGRSFEKWLKVGQFFKRNGRRSIPYIWSYSHVLCVSLSD</sequence>
<evidence type="ECO:0000313" key="1">
    <source>
        <dbReference type="EMBL" id="PKI53867.1"/>
    </source>
</evidence>
<gene>
    <name evidence="1" type="ORF">CRG98_025762</name>
</gene>
<reference evidence="1 2" key="1">
    <citation type="submission" date="2017-11" db="EMBL/GenBank/DDBJ databases">
        <title>De-novo sequencing of pomegranate (Punica granatum L.) genome.</title>
        <authorList>
            <person name="Akparov Z."/>
            <person name="Amiraslanov A."/>
            <person name="Hajiyeva S."/>
            <person name="Abbasov M."/>
            <person name="Kaur K."/>
            <person name="Hamwieh A."/>
            <person name="Solovyev V."/>
            <person name="Salamov A."/>
            <person name="Braich B."/>
            <person name="Kosarev P."/>
            <person name="Mahmoud A."/>
            <person name="Hajiyev E."/>
            <person name="Babayeva S."/>
            <person name="Izzatullayeva V."/>
            <person name="Mammadov A."/>
            <person name="Mammadov A."/>
            <person name="Sharifova S."/>
            <person name="Ojaghi J."/>
            <person name="Eynullazada K."/>
            <person name="Bayramov B."/>
            <person name="Abdulazimova A."/>
            <person name="Shahmuradov I."/>
        </authorList>
    </citation>
    <scope>NUCLEOTIDE SEQUENCE [LARGE SCALE GENOMIC DNA]</scope>
    <source>
        <strain evidence="2">cv. AG2017</strain>
        <tissue evidence="1">Leaf</tissue>
    </source>
</reference>
<dbReference type="AlphaFoldDB" id="A0A2I0JCA9"/>
<evidence type="ECO:0000313" key="2">
    <source>
        <dbReference type="Proteomes" id="UP000233551"/>
    </source>
</evidence>
<name>A0A2I0JCA9_PUNGR</name>